<keyword evidence="1" id="KW-1133">Transmembrane helix</keyword>
<keyword evidence="1" id="KW-0472">Membrane</keyword>
<gene>
    <name evidence="2" type="ORF">RIMI_LOCUS5295928</name>
</gene>
<comment type="caution">
    <text evidence="2">The sequence shown here is derived from an EMBL/GenBank/DDBJ whole genome shotgun (WGS) entry which is preliminary data.</text>
</comment>
<evidence type="ECO:0000313" key="2">
    <source>
        <dbReference type="EMBL" id="CAJ0932935.1"/>
    </source>
</evidence>
<feature type="transmembrane region" description="Helical" evidence="1">
    <location>
        <begin position="43"/>
        <end position="65"/>
    </location>
</feature>
<accession>A0ABN9L4J2</accession>
<dbReference type="Pfam" id="PF15664">
    <property type="entry name" value="TMEM252"/>
    <property type="match status" value="1"/>
</dbReference>
<protein>
    <recommendedName>
        <fullName evidence="4">Transmembrane protein 252</fullName>
    </recommendedName>
</protein>
<dbReference type="PANTHER" id="PTHR35682:SF1">
    <property type="entry name" value="TRANSMEMBRANE PROTEIN 252"/>
    <property type="match status" value="1"/>
</dbReference>
<sequence length="206" mass="23523">MKMKASMYTVLRFSFLIVGFSLVCLGAFYVSSSYSCNCQSETVVAYTLMPLGFVLLLIGIFWSTYHEANHKSLFQNAIRRIHSQQQVHIQTVDRPNYYPPSYDSVIQDITQNSNTCHINMDTWSFNIPPPLYTETAMEMMDETYMNEEPPPTYEVSVQASTSESEGSREAEMGARLHHFILCHAVPAVELMRSEQSPKLSGNEEHR</sequence>
<dbReference type="PANTHER" id="PTHR35682">
    <property type="entry name" value="TRANSMEMBRANE PROTEIN 252"/>
    <property type="match status" value="1"/>
</dbReference>
<proteinExistence type="predicted"/>
<keyword evidence="1" id="KW-0812">Transmembrane</keyword>
<name>A0ABN9L4J2_9NEOB</name>
<dbReference type="Proteomes" id="UP001176940">
    <property type="component" value="Unassembled WGS sequence"/>
</dbReference>
<organism evidence="2 3">
    <name type="scientific">Ranitomeya imitator</name>
    <name type="common">mimic poison frog</name>
    <dbReference type="NCBI Taxonomy" id="111125"/>
    <lineage>
        <taxon>Eukaryota</taxon>
        <taxon>Metazoa</taxon>
        <taxon>Chordata</taxon>
        <taxon>Craniata</taxon>
        <taxon>Vertebrata</taxon>
        <taxon>Euteleostomi</taxon>
        <taxon>Amphibia</taxon>
        <taxon>Batrachia</taxon>
        <taxon>Anura</taxon>
        <taxon>Neobatrachia</taxon>
        <taxon>Hyloidea</taxon>
        <taxon>Dendrobatidae</taxon>
        <taxon>Dendrobatinae</taxon>
        <taxon>Ranitomeya</taxon>
    </lineage>
</organism>
<dbReference type="InterPro" id="IPR031363">
    <property type="entry name" value="TMEM252"/>
</dbReference>
<keyword evidence="3" id="KW-1185">Reference proteome</keyword>
<reference evidence="2" key="1">
    <citation type="submission" date="2023-07" db="EMBL/GenBank/DDBJ databases">
        <authorList>
            <person name="Stuckert A."/>
        </authorList>
    </citation>
    <scope>NUCLEOTIDE SEQUENCE</scope>
</reference>
<dbReference type="EMBL" id="CAUEEQ010008951">
    <property type="protein sequence ID" value="CAJ0932935.1"/>
    <property type="molecule type" value="Genomic_DNA"/>
</dbReference>
<evidence type="ECO:0000256" key="1">
    <source>
        <dbReference type="SAM" id="Phobius"/>
    </source>
</evidence>
<evidence type="ECO:0008006" key="4">
    <source>
        <dbReference type="Google" id="ProtNLM"/>
    </source>
</evidence>
<evidence type="ECO:0000313" key="3">
    <source>
        <dbReference type="Proteomes" id="UP001176940"/>
    </source>
</evidence>